<name>A1CFT2_ASPCL</name>
<organism evidence="3 4">
    <name type="scientific">Aspergillus clavatus (strain ATCC 1007 / CBS 513.65 / DSM 816 / NCTC 3887 / NRRL 1 / QM 1276 / 107)</name>
    <dbReference type="NCBI Taxonomy" id="344612"/>
    <lineage>
        <taxon>Eukaryota</taxon>
        <taxon>Fungi</taxon>
        <taxon>Dikarya</taxon>
        <taxon>Ascomycota</taxon>
        <taxon>Pezizomycotina</taxon>
        <taxon>Eurotiomycetes</taxon>
        <taxon>Eurotiomycetidae</taxon>
        <taxon>Eurotiales</taxon>
        <taxon>Aspergillaceae</taxon>
        <taxon>Aspergillus</taxon>
        <taxon>Aspergillus subgen. Fumigati</taxon>
    </lineage>
</organism>
<dbReference type="InterPro" id="IPR029058">
    <property type="entry name" value="AB_hydrolase_fold"/>
</dbReference>
<accession>A1CFT2</accession>
<dbReference type="VEuPathDB" id="FungiDB:ACLA_094310"/>
<feature type="active site" evidence="1">
    <location>
        <position position="7"/>
    </location>
</feature>
<dbReference type="AlphaFoldDB" id="A1CFT2"/>
<dbReference type="PROSITE" id="PS01174">
    <property type="entry name" value="LIPASE_GDXG_SER"/>
    <property type="match status" value="1"/>
</dbReference>
<evidence type="ECO:0000313" key="4">
    <source>
        <dbReference type="Proteomes" id="UP000006701"/>
    </source>
</evidence>
<sequence length="59" mass="6358">MIIAGDSAGGNLAAALLLLLRTAQPHPQVPPLDQLRRGIWGSWRGSMMLELELVYEGSS</sequence>
<dbReference type="Proteomes" id="UP000006701">
    <property type="component" value="Unassembled WGS sequence"/>
</dbReference>
<keyword evidence="2" id="KW-0732">Signal</keyword>
<keyword evidence="4" id="KW-1185">Reference proteome</keyword>
<dbReference type="InterPro" id="IPR033140">
    <property type="entry name" value="Lipase_GDXG_put_SER_AS"/>
</dbReference>
<protein>
    <submittedName>
        <fullName evidence="3">Uncharacterized protein</fullName>
    </submittedName>
</protein>
<dbReference type="GeneID" id="4704793"/>
<dbReference type="EMBL" id="DS027052">
    <property type="protein sequence ID" value="EAW11731.1"/>
    <property type="molecule type" value="Genomic_DNA"/>
</dbReference>
<dbReference type="HOGENOM" id="CLU_2960301_0_0_1"/>
<dbReference type="SUPFAM" id="SSF53474">
    <property type="entry name" value="alpha/beta-Hydrolases"/>
    <property type="match status" value="1"/>
</dbReference>
<feature type="signal peptide" evidence="2">
    <location>
        <begin position="1"/>
        <end position="25"/>
    </location>
</feature>
<dbReference type="RefSeq" id="XP_001273157.1">
    <property type="nucleotide sequence ID" value="XM_001273156.1"/>
</dbReference>
<gene>
    <name evidence="3" type="ORF">ACLA_094310</name>
</gene>
<feature type="chain" id="PRO_5002633079" evidence="2">
    <location>
        <begin position="26"/>
        <end position="59"/>
    </location>
</feature>
<dbReference type="Gene3D" id="3.40.50.1820">
    <property type="entry name" value="alpha/beta hydrolase"/>
    <property type="match status" value="1"/>
</dbReference>
<evidence type="ECO:0000256" key="2">
    <source>
        <dbReference type="SAM" id="SignalP"/>
    </source>
</evidence>
<reference evidence="3 4" key="1">
    <citation type="journal article" date="2008" name="PLoS Genet.">
        <title>Genomic islands in the pathogenic filamentous fungus Aspergillus fumigatus.</title>
        <authorList>
            <person name="Fedorova N.D."/>
            <person name="Khaldi N."/>
            <person name="Joardar V.S."/>
            <person name="Maiti R."/>
            <person name="Amedeo P."/>
            <person name="Anderson M.J."/>
            <person name="Crabtree J."/>
            <person name="Silva J.C."/>
            <person name="Badger J.H."/>
            <person name="Albarraq A."/>
            <person name="Angiuoli S."/>
            <person name="Bussey H."/>
            <person name="Bowyer P."/>
            <person name="Cotty P.J."/>
            <person name="Dyer P.S."/>
            <person name="Egan A."/>
            <person name="Galens K."/>
            <person name="Fraser-Liggett C.M."/>
            <person name="Haas B.J."/>
            <person name="Inman J.M."/>
            <person name="Kent R."/>
            <person name="Lemieux S."/>
            <person name="Malavazi I."/>
            <person name="Orvis J."/>
            <person name="Roemer T."/>
            <person name="Ronning C.M."/>
            <person name="Sundaram J.P."/>
            <person name="Sutton G."/>
            <person name="Turner G."/>
            <person name="Venter J.C."/>
            <person name="White O.R."/>
            <person name="Whitty B.R."/>
            <person name="Youngman P."/>
            <person name="Wolfe K.H."/>
            <person name="Goldman G.H."/>
            <person name="Wortman J.R."/>
            <person name="Jiang B."/>
            <person name="Denning D.W."/>
            <person name="Nierman W.C."/>
        </authorList>
    </citation>
    <scope>NUCLEOTIDE SEQUENCE [LARGE SCALE GENOMIC DNA]</scope>
    <source>
        <strain evidence="4">ATCC 1007 / CBS 513.65 / DSM 816 / NCTC 3887 / NRRL 1</strain>
    </source>
</reference>
<dbReference type="KEGG" id="act:ACLA_094310"/>
<proteinExistence type="predicted"/>
<evidence type="ECO:0000256" key="1">
    <source>
        <dbReference type="PROSITE-ProRule" id="PRU10038"/>
    </source>
</evidence>
<evidence type="ECO:0000313" key="3">
    <source>
        <dbReference type="EMBL" id="EAW11731.1"/>
    </source>
</evidence>